<dbReference type="Gene3D" id="1.10.260.40">
    <property type="entry name" value="lambda repressor-like DNA-binding domains"/>
    <property type="match status" value="1"/>
</dbReference>
<dbReference type="Gene3D" id="3.30.450.180">
    <property type="match status" value="1"/>
</dbReference>
<evidence type="ECO:0000313" key="2">
    <source>
        <dbReference type="EMBL" id="UUI75131.1"/>
    </source>
</evidence>
<dbReference type="CDD" id="cd00093">
    <property type="entry name" value="HTH_XRE"/>
    <property type="match status" value="1"/>
</dbReference>
<dbReference type="PANTHER" id="PTHR35010">
    <property type="entry name" value="BLL4672 PROTEIN-RELATED"/>
    <property type="match status" value="1"/>
</dbReference>
<dbReference type="InterPro" id="IPR041413">
    <property type="entry name" value="MLTR_LBD"/>
</dbReference>
<dbReference type="PROSITE" id="PS50943">
    <property type="entry name" value="HTH_CROC1"/>
    <property type="match status" value="1"/>
</dbReference>
<evidence type="ECO:0000313" key="3">
    <source>
        <dbReference type="Proteomes" id="UP001316189"/>
    </source>
</evidence>
<gene>
    <name evidence="2" type="ORF">NP064_15370</name>
</gene>
<feature type="domain" description="HTH cro/C1-type" evidence="1">
    <location>
        <begin position="34"/>
        <end position="81"/>
    </location>
</feature>
<dbReference type="EMBL" id="CP101988">
    <property type="protein sequence ID" value="UUI75131.1"/>
    <property type="molecule type" value="Genomic_DNA"/>
</dbReference>
<evidence type="ECO:0000259" key="1">
    <source>
        <dbReference type="PROSITE" id="PS50943"/>
    </source>
</evidence>
<dbReference type="PANTHER" id="PTHR35010:SF2">
    <property type="entry name" value="BLL4672 PROTEIN"/>
    <property type="match status" value="1"/>
</dbReference>
<protein>
    <submittedName>
        <fullName evidence="2">Helix-turn-helix transcriptional regulator</fullName>
    </submittedName>
</protein>
<dbReference type="Pfam" id="PF13560">
    <property type="entry name" value="HTH_31"/>
    <property type="match status" value="1"/>
</dbReference>
<proteinExistence type="predicted"/>
<dbReference type="SMART" id="SM00530">
    <property type="entry name" value="HTH_XRE"/>
    <property type="match status" value="1"/>
</dbReference>
<dbReference type="RefSeq" id="WP_227569988.1">
    <property type="nucleotide sequence ID" value="NZ_CP101988.1"/>
</dbReference>
<reference evidence="2 3" key="1">
    <citation type="submission" date="2022-07" db="EMBL/GenBank/DDBJ databases">
        <title>Novel species in genus cellulomonas.</title>
        <authorList>
            <person name="Ye L."/>
        </authorList>
    </citation>
    <scope>NUCLEOTIDE SEQUENCE [LARGE SCALE GENOMIC DNA]</scope>
    <source>
        <strain evidence="3">zg-Y338</strain>
    </source>
</reference>
<accession>A0ABY5L0D1</accession>
<sequence>MATNDLGLFLTARRAALSPDAAGVRWSGVRRVPGLRREEVAMLAGVSVDYYSRLEQGREHNPSASVLNALSRALDLATDAREHLFRLAGATPSASPSPVSEQVDPSLHRLMDAWPDTPALILNRRLDILALNPLARALYSPFEETENLARMVFVDPAGAAFFDDWDRSAQACVANIRLALGYDPHDGATLALAEELRVSPRFRALWAHNDARGKTHEAKVFVHPDVGRLTLEFNSFDVRGAAGQQLIVYRAEPASASDHALRLLATIAATRDAAVHAAGQELGR</sequence>
<dbReference type="InterPro" id="IPR010982">
    <property type="entry name" value="Lambda_DNA-bd_dom_sf"/>
</dbReference>
<name>A0ABY5L0D1_9CELL</name>
<dbReference type="InterPro" id="IPR001387">
    <property type="entry name" value="Cro/C1-type_HTH"/>
</dbReference>
<keyword evidence="3" id="KW-1185">Reference proteome</keyword>
<dbReference type="Proteomes" id="UP001316189">
    <property type="component" value="Chromosome"/>
</dbReference>
<dbReference type="SUPFAM" id="SSF47413">
    <property type="entry name" value="lambda repressor-like DNA-binding domains"/>
    <property type="match status" value="1"/>
</dbReference>
<organism evidence="2 3">
    <name type="scientific">Cellulomonas chengniuliangii</name>
    <dbReference type="NCBI Taxonomy" id="2968084"/>
    <lineage>
        <taxon>Bacteria</taxon>
        <taxon>Bacillati</taxon>
        <taxon>Actinomycetota</taxon>
        <taxon>Actinomycetes</taxon>
        <taxon>Micrococcales</taxon>
        <taxon>Cellulomonadaceae</taxon>
        <taxon>Cellulomonas</taxon>
    </lineage>
</organism>
<dbReference type="Pfam" id="PF17765">
    <property type="entry name" value="MLTR_LBD"/>
    <property type="match status" value="1"/>
</dbReference>